<dbReference type="AlphaFoldDB" id="A0A5E4ZFC5"/>
<accession>A0A5E4ZFC5</accession>
<organism evidence="2 3">
    <name type="scientific">Pandoraea anapnoica</name>
    <dbReference type="NCBI Taxonomy" id="2508301"/>
    <lineage>
        <taxon>Bacteria</taxon>
        <taxon>Pseudomonadati</taxon>
        <taxon>Pseudomonadota</taxon>
        <taxon>Betaproteobacteria</taxon>
        <taxon>Burkholderiales</taxon>
        <taxon>Burkholderiaceae</taxon>
        <taxon>Pandoraea</taxon>
    </lineage>
</organism>
<dbReference type="EMBL" id="CABPSP010000001">
    <property type="protein sequence ID" value="VVE60061.1"/>
    <property type="molecule type" value="Genomic_DNA"/>
</dbReference>
<sequence length="197" mass="22421">METRSIICPTNDAIAFLQAWMPEALVESSRFYCPSSLSDVPSTARDIIYRRQLQTLVIHNVHSTHPNVFDDQEDRVRDVLTLNAAEEQFEVVIAAPTVFIMLFETQEIFGAVFGNRATEYLSLMGSYDPERAMRESGTCAAEIIGNLDDTMRERLRDTPTARRILAGITTLDAKPFTNENGGHFAEHRRPPQMRRWD</sequence>
<gene>
    <name evidence="2" type="ORF">PAN31117_00115</name>
</gene>
<evidence type="ECO:0000313" key="3">
    <source>
        <dbReference type="Proteomes" id="UP000383122"/>
    </source>
</evidence>
<evidence type="ECO:0000313" key="2">
    <source>
        <dbReference type="EMBL" id="VVE60061.1"/>
    </source>
</evidence>
<proteinExistence type="predicted"/>
<name>A0A5E4ZFC5_9BURK</name>
<evidence type="ECO:0000256" key="1">
    <source>
        <dbReference type="SAM" id="MobiDB-lite"/>
    </source>
</evidence>
<keyword evidence="3" id="KW-1185">Reference proteome</keyword>
<feature type="region of interest" description="Disordered" evidence="1">
    <location>
        <begin position="176"/>
        <end position="197"/>
    </location>
</feature>
<protein>
    <submittedName>
        <fullName evidence="2">Uncharacterized protein</fullName>
    </submittedName>
</protein>
<dbReference type="Proteomes" id="UP000383122">
    <property type="component" value="Unassembled WGS sequence"/>
</dbReference>
<reference evidence="2 3" key="1">
    <citation type="submission" date="2019-08" db="EMBL/GenBank/DDBJ databases">
        <authorList>
            <person name="Peeters C."/>
        </authorList>
    </citation>
    <scope>NUCLEOTIDE SEQUENCE [LARGE SCALE GENOMIC DNA]</scope>
    <source>
        <strain evidence="2 3">LMG 31117</strain>
    </source>
</reference>
<feature type="compositionally biased region" description="Basic and acidic residues" evidence="1">
    <location>
        <begin position="184"/>
        <end position="197"/>
    </location>
</feature>